<protein>
    <submittedName>
        <fullName evidence="6">Spore germination protein</fullName>
    </submittedName>
</protein>
<dbReference type="RefSeq" id="WP_119116665.1">
    <property type="nucleotide sequence ID" value="NZ_QWVS01000013.1"/>
</dbReference>
<evidence type="ECO:0000256" key="2">
    <source>
        <dbReference type="ARBA" id="ARBA00005278"/>
    </source>
</evidence>
<accession>A0A398BIS0</accession>
<keyword evidence="7" id="KW-1185">Reference proteome</keyword>
<dbReference type="InterPro" id="IPR050768">
    <property type="entry name" value="UPF0353/GerABKA_families"/>
</dbReference>
<feature type="transmembrane region" description="Helical" evidence="5">
    <location>
        <begin position="404"/>
        <end position="421"/>
    </location>
</feature>
<evidence type="ECO:0000256" key="1">
    <source>
        <dbReference type="ARBA" id="ARBA00004141"/>
    </source>
</evidence>
<sequence length="547" mass="61050">MKNYRKRELIATCKKNGGSNLIRNINKLLRKPKQKNNDIQAEQERQDVKPVDFLSNHFDHNVEAFRMVYDRCSDVVFRPFLLFGKKRATIIYIEGITNVEGMEEFVLSPLIKETASETQPLNEFLENKLPISKVKRMHTIAECIESISSGNPILLYEGESAGFSLGLAKWEKRGIEEPIAEVGIRGPREGFNESLEVSTSQLRRIIKSPALKIQSMKIGSYTQTTVAIAYIDGLVDPTLIEEITNRLKRIEIDGILESEYIEEMIEDNPYSPFPQILSTERPDTACSSLLEGRAVILVEGTPFSLIAPISLFSLLQSHEDYYQRFMVGTLIRWLRYSFLSISLLLPSFYVAILTFHQEAIPTALLLSVSASRDAVPFPAVVEALLMEIMFEALREAGVRLPKQIGSAVSIVGALVIGQAAVQAGLVSAPMVIVVAITGISSFMIPRYIAGIAIRILRFPIMLLAGTLGLLGIMMGIISIVIHLCGLRSFGVPYLQPLAPLKGRELKDVLWRSPLWKMDTRPHLTGEFNRYRQSPDLAPSSKKGGDTQ</sequence>
<name>A0A398BIS0_9BACI</name>
<dbReference type="Proteomes" id="UP000266016">
    <property type="component" value="Unassembled WGS sequence"/>
</dbReference>
<feature type="transmembrane region" description="Helical" evidence="5">
    <location>
        <begin position="427"/>
        <end position="448"/>
    </location>
</feature>
<comment type="caution">
    <text evidence="6">The sequence shown here is derived from an EMBL/GenBank/DDBJ whole genome shotgun (WGS) entry which is preliminary data.</text>
</comment>
<keyword evidence="5" id="KW-0812">Transmembrane</keyword>
<keyword evidence="5" id="KW-1133">Transmembrane helix</keyword>
<dbReference type="AlphaFoldDB" id="A0A398BIS0"/>
<dbReference type="GO" id="GO:0005886">
    <property type="term" value="C:plasma membrane"/>
    <property type="evidence" value="ECO:0007669"/>
    <property type="project" value="UniProtKB-SubCell"/>
</dbReference>
<comment type="subcellular location">
    <subcellularLocation>
        <location evidence="4">Cell membrane</location>
    </subcellularLocation>
    <subcellularLocation>
        <location evidence="1">Membrane</location>
        <topology evidence="1">Multi-pass membrane protein</topology>
    </subcellularLocation>
</comment>
<dbReference type="EMBL" id="QWVS01000013">
    <property type="protein sequence ID" value="RID87273.1"/>
    <property type="molecule type" value="Genomic_DNA"/>
</dbReference>
<evidence type="ECO:0000313" key="6">
    <source>
        <dbReference type="EMBL" id="RID87273.1"/>
    </source>
</evidence>
<dbReference type="PANTHER" id="PTHR22550:SF5">
    <property type="entry name" value="LEUCINE ZIPPER PROTEIN 4"/>
    <property type="match status" value="1"/>
</dbReference>
<evidence type="ECO:0000256" key="3">
    <source>
        <dbReference type="ARBA" id="ARBA00023136"/>
    </source>
</evidence>
<evidence type="ECO:0000313" key="7">
    <source>
        <dbReference type="Proteomes" id="UP000266016"/>
    </source>
</evidence>
<keyword evidence="3 4" id="KW-0472">Membrane</keyword>
<dbReference type="GO" id="GO:0009847">
    <property type="term" value="P:spore germination"/>
    <property type="evidence" value="ECO:0007669"/>
    <property type="project" value="UniProtKB-UniRule"/>
</dbReference>
<dbReference type="InterPro" id="IPR004995">
    <property type="entry name" value="Spore_Ger"/>
</dbReference>
<reference evidence="6 7" key="1">
    <citation type="submission" date="2018-08" db="EMBL/GenBank/DDBJ databases">
        <title>Bacillus jemisoniae sp. nov., Bacillus chryseoplanitiae sp. nov., Bacillus resnikiae sp. nov., and Bacillus frankliniae sp. nov., isolated from Viking spacecraft and associated surfaces.</title>
        <authorList>
            <person name="Seuylemezian A."/>
            <person name="Vaishampayan P."/>
        </authorList>
    </citation>
    <scope>NUCLEOTIDE SEQUENCE [LARGE SCALE GENOMIC DNA]</scope>
    <source>
        <strain evidence="6 7">MA001</strain>
    </source>
</reference>
<feature type="transmembrane region" description="Helical" evidence="5">
    <location>
        <begin position="460"/>
        <end position="483"/>
    </location>
</feature>
<evidence type="ECO:0000256" key="4">
    <source>
        <dbReference type="PIRNR" id="PIRNR005690"/>
    </source>
</evidence>
<comment type="similarity">
    <text evidence="2 4">Belongs to the GerABKA family.</text>
</comment>
<feature type="transmembrane region" description="Helical" evidence="5">
    <location>
        <begin position="336"/>
        <end position="355"/>
    </location>
</feature>
<dbReference type="Pfam" id="PF03323">
    <property type="entry name" value="GerA"/>
    <property type="match status" value="1"/>
</dbReference>
<feature type="transmembrane region" description="Helical" evidence="5">
    <location>
        <begin position="294"/>
        <end position="315"/>
    </location>
</feature>
<organism evidence="6 7">
    <name type="scientific">Peribacillus asahii</name>
    <dbReference type="NCBI Taxonomy" id="228899"/>
    <lineage>
        <taxon>Bacteria</taxon>
        <taxon>Bacillati</taxon>
        <taxon>Bacillota</taxon>
        <taxon>Bacilli</taxon>
        <taxon>Bacillales</taxon>
        <taxon>Bacillaceae</taxon>
        <taxon>Peribacillus</taxon>
    </lineage>
</organism>
<evidence type="ECO:0000256" key="5">
    <source>
        <dbReference type="SAM" id="Phobius"/>
    </source>
</evidence>
<dbReference type="PIRSF" id="PIRSF005690">
    <property type="entry name" value="GerBA"/>
    <property type="match status" value="1"/>
</dbReference>
<proteinExistence type="inferred from homology"/>
<gene>
    <name evidence="6" type="ORF">D1953_06650</name>
</gene>
<dbReference type="PANTHER" id="PTHR22550">
    <property type="entry name" value="SPORE GERMINATION PROTEIN"/>
    <property type="match status" value="1"/>
</dbReference>